<dbReference type="PANTHER" id="PTHR33205:SF1">
    <property type="entry name" value="TRANSMEMBRANE PROTEIN"/>
    <property type="match status" value="1"/>
</dbReference>
<dbReference type="OrthoDB" id="90020at2759"/>
<evidence type="ECO:0000313" key="1">
    <source>
        <dbReference type="EMBL" id="EGB07788.1"/>
    </source>
</evidence>
<sequence length="120" mass="14466">YGRAQVRRPRARRKIRAHHHFCRSVPSYQFQALFNSLFKVLCIFPSRYLFAIGLPPVFSLRWNLPPVWSAIPSKPTRRRRTVRRGPRHRRDCHPLRCPVPRDFSPDLAWRRLFRLQPNLD</sequence>
<dbReference type="OMA" id="WSAIPSK"/>
<dbReference type="EMBL" id="GL833130">
    <property type="protein sequence ID" value="EGB07788.1"/>
    <property type="molecule type" value="Genomic_DNA"/>
</dbReference>
<dbReference type="RefSeq" id="XP_009037769.1">
    <property type="nucleotide sequence ID" value="XM_009039521.1"/>
</dbReference>
<accession>F0YB16</accession>
<dbReference type="PANTHER" id="PTHR33205">
    <property type="entry name" value="TRANSMEMBRANE PROTEIN"/>
    <property type="match status" value="1"/>
</dbReference>
<dbReference type="GeneID" id="20222332"/>
<dbReference type="Proteomes" id="UP000002729">
    <property type="component" value="Unassembled WGS sequence"/>
</dbReference>
<dbReference type="KEGG" id="aaf:AURANDRAFT_53820"/>
<proteinExistence type="predicted"/>
<feature type="non-terminal residue" evidence="1">
    <location>
        <position position="1"/>
    </location>
</feature>
<gene>
    <name evidence="1" type="ORF">AURANDRAFT_53820</name>
</gene>
<dbReference type="InParanoid" id="F0YB16"/>
<keyword evidence="2" id="KW-1185">Reference proteome</keyword>
<evidence type="ECO:0000313" key="2">
    <source>
        <dbReference type="Proteomes" id="UP000002729"/>
    </source>
</evidence>
<name>F0YB16_AURAN</name>
<organism evidence="2">
    <name type="scientific">Aureococcus anophagefferens</name>
    <name type="common">Harmful bloom alga</name>
    <dbReference type="NCBI Taxonomy" id="44056"/>
    <lineage>
        <taxon>Eukaryota</taxon>
        <taxon>Sar</taxon>
        <taxon>Stramenopiles</taxon>
        <taxon>Ochrophyta</taxon>
        <taxon>Pelagophyceae</taxon>
        <taxon>Pelagomonadales</taxon>
        <taxon>Pelagomonadaceae</taxon>
        <taxon>Aureococcus</taxon>
    </lineage>
</organism>
<reference evidence="1 2" key="1">
    <citation type="journal article" date="2011" name="Proc. Natl. Acad. Sci. U.S.A.">
        <title>Niche of harmful alga Aureococcus anophagefferens revealed through ecogenomics.</title>
        <authorList>
            <person name="Gobler C.J."/>
            <person name="Berry D.L."/>
            <person name="Dyhrman S.T."/>
            <person name="Wilhelm S.W."/>
            <person name="Salamov A."/>
            <person name="Lobanov A.V."/>
            <person name="Zhang Y."/>
            <person name="Collier J.L."/>
            <person name="Wurch L.L."/>
            <person name="Kustka A.B."/>
            <person name="Dill B.D."/>
            <person name="Shah M."/>
            <person name="VerBerkmoes N.C."/>
            <person name="Kuo A."/>
            <person name="Terry A."/>
            <person name="Pangilinan J."/>
            <person name="Lindquist E.A."/>
            <person name="Lucas S."/>
            <person name="Paulsen I.T."/>
            <person name="Hattenrath-Lehmann T.K."/>
            <person name="Talmage S.C."/>
            <person name="Walker E.A."/>
            <person name="Koch F."/>
            <person name="Burson A.M."/>
            <person name="Marcoval M.A."/>
            <person name="Tang Y.Z."/>
            <person name="Lecleir G.R."/>
            <person name="Coyne K.J."/>
            <person name="Berg G.M."/>
            <person name="Bertrand E.M."/>
            <person name="Saito M.A."/>
            <person name="Gladyshev V.N."/>
            <person name="Grigoriev I.V."/>
        </authorList>
    </citation>
    <scope>NUCLEOTIDE SEQUENCE [LARGE SCALE GENOMIC DNA]</scope>
    <source>
        <strain evidence="2">CCMP 1984</strain>
    </source>
</reference>
<protein>
    <submittedName>
        <fullName evidence="1">Uncharacterized protein</fullName>
    </submittedName>
</protein>
<dbReference type="AlphaFoldDB" id="F0YB16"/>